<dbReference type="PANTHER" id="PTHR30329:SF17">
    <property type="entry name" value="LIPOPROTEIN YFIB-RELATED"/>
    <property type="match status" value="1"/>
</dbReference>
<accession>A0A5J6WZW9</accession>
<evidence type="ECO:0000256" key="1">
    <source>
        <dbReference type="ARBA" id="ARBA00004442"/>
    </source>
</evidence>
<evidence type="ECO:0000256" key="3">
    <source>
        <dbReference type="PROSITE-ProRule" id="PRU00473"/>
    </source>
</evidence>
<dbReference type="AlphaFoldDB" id="A0A5J6WZW9"/>
<evidence type="ECO:0000259" key="4">
    <source>
        <dbReference type="PROSITE" id="PS51123"/>
    </source>
</evidence>
<evidence type="ECO:0000256" key="2">
    <source>
        <dbReference type="ARBA" id="ARBA00023136"/>
    </source>
</evidence>
<dbReference type="EMBL" id="CP040449">
    <property type="protein sequence ID" value="QFI54855.1"/>
    <property type="molecule type" value="Genomic_DNA"/>
</dbReference>
<name>A0A5J6WZW9_9GAMM</name>
<keyword evidence="6" id="KW-1185">Reference proteome</keyword>
<comment type="subcellular location">
    <subcellularLocation>
        <location evidence="1">Cell outer membrane</location>
    </subcellularLocation>
</comment>
<dbReference type="InterPro" id="IPR050330">
    <property type="entry name" value="Bact_OuterMem_StrucFunc"/>
</dbReference>
<organism evidence="5 6">
    <name type="scientific">Aeromonas simiae</name>
    <dbReference type="NCBI Taxonomy" id="218936"/>
    <lineage>
        <taxon>Bacteria</taxon>
        <taxon>Pseudomonadati</taxon>
        <taxon>Pseudomonadota</taxon>
        <taxon>Gammaproteobacteria</taxon>
        <taxon>Aeromonadales</taxon>
        <taxon>Aeromonadaceae</taxon>
        <taxon>Aeromonas</taxon>
    </lineage>
</organism>
<dbReference type="PRINTS" id="PR01023">
    <property type="entry name" value="NAFLGMOTY"/>
</dbReference>
<dbReference type="InterPro" id="IPR036737">
    <property type="entry name" value="OmpA-like_sf"/>
</dbReference>
<dbReference type="SUPFAM" id="SSF103088">
    <property type="entry name" value="OmpA-like"/>
    <property type="match status" value="1"/>
</dbReference>
<dbReference type="InterPro" id="IPR006664">
    <property type="entry name" value="OMP_bac"/>
</dbReference>
<dbReference type="GO" id="GO:0009279">
    <property type="term" value="C:cell outer membrane"/>
    <property type="evidence" value="ECO:0007669"/>
    <property type="project" value="UniProtKB-SubCell"/>
</dbReference>
<dbReference type="Gene3D" id="3.30.1330.60">
    <property type="entry name" value="OmpA-like domain"/>
    <property type="match status" value="1"/>
</dbReference>
<reference evidence="5 6" key="1">
    <citation type="submission" date="2019-05" db="EMBL/GenBank/DDBJ databases">
        <title>OXA-830, a novel chromosomally encoded expanded-spectrum class D beta-lactamase in Aeromonas simiae.</title>
        <authorList>
            <person name="Zhou W."/>
            <person name="Chen Q."/>
        </authorList>
    </citation>
    <scope>NUCLEOTIDE SEQUENCE [LARGE SCALE GENOMIC DNA]</scope>
    <source>
        <strain evidence="5 6">A6</strain>
    </source>
</reference>
<dbReference type="PROSITE" id="PS51123">
    <property type="entry name" value="OMPA_2"/>
    <property type="match status" value="1"/>
</dbReference>
<evidence type="ECO:0000313" key="5">
    <source>
        <dbReference type="EMBL" id="QFI54855.1"/>
    </source>
</evidence>
<dbReference type="PANTHER" id="PTHR30329">
    <property type="entry name" value="STATOR ELEMENT OF FLAGELLAR MOTOR COMPLEX"/>
    <property type="match status" value="1"/>
</dbReference>
<sequence length="182" mass="20057">MRRCTVPNRPQETTRGYTIKPSKTIRHTLPLLWIGLLGLSGCQSLPEGRLNPTQVTVLKAQGFQEIEEGWELGLSSKVLFANESSQLNAQSRASVLQLGKTLKAAKIDWARLDGHTDSYGDAQYNQQLSLRRAQSVADVLEESGMPRANLQVRGLGADFPVESNASRASRSQNRRVAIVITD</sequence>
<dbReference type="CDD" id="cd07185">
    <property type="entry name" value="OmpA_C-like"/>
    <property type="match status" value="1"/>
</dbReference>
<keyword evidence="2 3" id="KW-0472">Membrane</keyword>
<dbReference type="Pfam" id="PF00691">
    <property type="entry name" value="OmpA"/>
    <property type="match status" value="1"/>
</dbReference>
<proteinExistence type="predicted"/>
<dbReference type="InterPro" id="IPR006665">
    <property type="entry name" value="OmpA-like"/>
</dbReference>
<protein>
    <recommendedName>
        <fullName evidence="4">OmpA-like domain-containing protein</fullName>
    </recommendedName>
</protein>
<gene>
    <name evidence="5" type="ORF">FE240_09255</name>
</gene>
<evidence type="ECO:0000313" key="6">
    <source>
        <dbReference type="Proteomes" id="UP000594034"/>
    </source>
</evidence>
<dbReference type="Proteomes" id="UP000594034">
    <property type="component" value="Chromosome"/>
</dbReference>
<dbReference type="KEGG" id="asim:FE240_09255"/>
<dbReference type="PRINTS" id="PR01021">
    <property type="entry name" value="OMPADOMAIN"/>
</dbReference>
<feature type="domain" description="OmpA-like" evidence="4">
    <location>
        <begin position="68"/>
        <end position="182"/>
    </location>
</feature>